<gene>
    <name evidence="1" type="ORF">L5515_000100</name>
</gene>
<reference evidence="1 2" key="1">
    <citation type="submission" date="2022-04" db="EMBL/GenBank/DDBJ databases">
        <title>Chromosome-level reference genomes for two strains of Caenorhabditis briggsae: an improved platform for comparative genomics.</title>
        <authorList>
            <person name="Stevens L."/>
            <person name="Andersen E."/>
        </authorList>
    </citation>
    <scope>NUCLEOTIDE SEQUENCE [LARGE SCALE GENOMIC DNA]</scope>
    <source>
        <strain evidence="1">VX34</strain>
        <tissue evidence="1">Whole-organism</tissue>
    </source>
</reference>
<protein>
    <submittedName>
        <fullName evidence="1">Uncharacterized protein</fullName>
    </submittedName>
</protein>
<name>A0AAE9J1S8_CAEBR</name>
<dbReference type="AlphaFoldDB" id="A0AAE9J1S8"/>
<organism evidence="1 2">
    <name type="scientific">Caenorhabditis briggsae</name>
    <dbReference type="NCBI Taxonomy" id="6238"/>
    <lineage>
        <taxon>Eukaryota</taxon>
        <taxon>Metazoa</taxon>
        <taxon>Ecdysozoa</taxon>
        <taxon>Nematoda</taxon>
        <taxon>Chromadorea</taxon>
        <taxon>Rhabditida</taxon>
        <taxon>Rhabditina</taxon>
        <taxon>Rhabditomorpha</taxon>
        <taxon>Rhabditoidea</taxon>
        <taxon>Rhabditidae</taxon>
        <taxon>Peloderinae</taxon>
        <taxon>Caenorhabditis</taxon>
    </lineage>
</organism>
<accession>A0AAE9J1S8</accession>
<dbReference type="Proteomes" id="UP000829354">
    <property type="component" value="Chromosome I"/>
</dbReference>
<evidence type="ECO:0000313" key="1">
    <source>
        <dbReference type="EMBL" id="UMM10229.1"/>
    </source>
</evidence>
<proteinExistence type="predicted"/>
<dbReference type="EMBL" id="CP092620">
    <property type="protein sequence ID" value="UMM10229.1"/>
    <property type="molecule type" value="Genomic_DNA"/>
</dbReference>
<sequence length="69" mass="8077">MLDRIVDHGSENIVEEMKKIETSKALMKNEKCKIHDWLVSFEKSVIKSLRKMTNIPEEVDIEIGDIFED</sequence>
<evidence type="ECO:0000313" key="2">
    <source>
        <dbReference type="Proteomes" id="UP000829354"/>
    </source>
</evidence>
<keyword evidence="2" id="KW-1185">Reference proteome</keyword>